<keyword evidence="3" id="KW-0472">Membrane</keyword>
<keyword evidence="2" id="KW-0119">Carbohydrate metabolism</keyword>
<dbReference type="InterPro" id="IPR002594">
    <property type="entry name" value="GH12"/>
</dbReference>
<feature type="transmembrane region" description="Helical" evidence="3">
    <location>
        <begin position="34"/>
        <end position="54"/>
    </location>
</feature>
<proteinExistence type="inferred from homology"/>
<dbReference type="InterPro" id="IPR013319">
    <property type="entry name" value="GH11/12"/>
</dbReference>
<keyword evidence="2" id="KW-0624">Polysaccharide degradation</keyword>
<evidence type="ECO:0000313" key="4">
    <source>
        <dbReference type="EMBL" id="KAF7763621.1"/>
    </source>
</evidence>
<dbReference type="SUPFAM" id="SSF49899">
    <property type="entry name" value="Concanavalin A-like lectins/glucanases"/>
    <property type="match status" value="1"/>
</dbReference>
<keyword evidence="2" id="KW-0378">Hydrolase</keyword>
<sequence length="238" mass="25945">MCYCSDACSQTPDKSSTTFEEAPEIFRTRDKEVYFVQSLVHLIVFLLEIPILFVKTFGEGPLALVRKVLLLSASYANIIADNAMGKQLSAVTSAPTSWSWSYETKSDPIRANVAYDLWLGASPVGAPASRNSSYEIMVWLSRQGGIQPIGGPTASGIQLAGNTWTLWSGPNSNWQVLSFVSDTGDIPNFNADFKEFFDYLVQNSGVSSQQYVQAIQAGTEPFTGSANLVTHSYSVALN</sequence>
<dbReference type="GO" id="GO:0000272">
    <property type="term" value="P:polysaccharide catabolic process"/>
    <property type="evidence" value="ECO:0007669"/>
    <property type="project" value="UniProtKB-KW"/>
</dbReference>
<keyword evidence="3" id="KW-1133">Transmembrane helix</keyword>
<dbReference type="Proteomes" id="UP000629468">
    <property type="component" value="Unassembled WGS sequence"/>
</dbReference>
<comment type="similarity">
    <text evidence="1 2">Belongs to the glycosyl hydrolase 12 (cellulase H) family.</text>
</comment>
<dbReference type="GO" id="GO:0008810">
    <property type="term" value="F:cellulase activity"/>
    <property type="evidence" value="ECO:0007669"/>
    <property type="project" value="InterPro"/>
</dbReference>
<evidence type="ECO:0000256" key="2">
    <source>
        <dbReference type="RuleBase" id="RU361163"/>
    </source>
</evidence>
<reference evidence="4 5" key="1">
    <citation type="journal article" name="Sci. Rep.">
        <title>Telomere-to-telomere assembled and centromere annotated genomes of the two main subspecies of the button mushroom Agaricus bisporus reveal especially polymorphic chromosome ends.</title>
        <authorList>
            <person name="Sonnenberg A.S.M."/>
            <person name="Sedaghat-Telgerd N."/>
            <person name="Lavrijssen B."/>
            <person name="Ohm R.A."/>
            <person name="Hendrickx P.M."/>
            <person name="Scholtmeijer K."/>
            <person name="Baars J.J.P."/>
            <person name="van Peer A."/>
        </authorList>
    </citation>
    <scope>NUCLEOTIDE SEQUENCE [LARGE SCALE GENOMIC DNA]</scope>
    <source>
        <strain evidence="4 5">H119_p4</strain>
    </source>
</reference>
<keyword evidence="2" id="KW-0326">Glycosidase</keyword>
<gene>
    <name evidence="4" type="ORF">Agabi119p4_8158</name>
</gene>
<protein>
    <submittedName>
        <fullName evidence="4">CAZyme family GH12</fullName>
    </submittedName>
</protein>
<dbReference type="InterPro" id="IPR013320">
    <property type="entry name" value="ConA-like_dom_sf"/>
</dbReference>
<evidence type="ECO:0000256" key="1">
    <source>
        <dbReference type="ARBA" id="ARBA00005519"/>
    </source>
</evidence>
<evidence type="ECO:0000256" key="3">
    <source>
        <dbReference type="SAM" id="Phobius"/>
    </source>
</evidence>
<dbReference type="PANTHER" id="PTHR34002:SF9">
    <property type="entry name" value="XYLOGLUCAN-SPECIFIC ENDO-BETA-1,4-GLUCANASE A"/>
    <property type="match status" value="1"/>
</dbReference>
<evidence type="ECO:0000313" key="5">
    <source>
        <dbReference type="Proteomes" id="UP000629468"/>
    </source>
</evidence>
<comment type="caution">
    <text evidence="4">The sequence shown here is derived from an EMBL/GenBank/DDBJ whole genome shotgun (WGS) entry which is preliminary data.</text>
</comment>
<organism evidence="4 5">
    <name type="scientific">Agaricus bisporus var. burnettii</name>
    <dbReference type="NCBI Taxonomy" id="192524"/>
    <lineage>
        <taxon>Eukaryota</taxon>
        <taxon>Fungi</taxon>
        <taxon>Dikarya</taxon>
        <taxon>Basidiomycota</taxon>
        <taxon>Agaricomycotina</taxon>
        <taxon>Agaricomycetes</taxon>
        <taxon>Agaricomycetidae</taxon>
        <taxon>Agaricales</taxon>
        <taxon>Agaricineae</taxon>
        <taxon>Agaricaceae</taxon>
        <taxon>Agaricus</taxon>
    </lineage>
</organism>
<accession>A0A8H7EYH0</accession>
<name>A0A8H7EYH0_AGABI</name>
<dbReference type="AlphaFoldDB" id="A0A8H7EYH0"/>
<dbReference type="Gene3D" id="2.60.120.180">
    <property type="match status" value="1"/>
</dbReference>
<dbReference type="Pfam" id="PF01670">
    <property type="entry name" value="Glyco_hydro_12"/>
    <property type="match status" value="1"/>
</dbReference>
<dbReference type="PANTHER" id="PTHR34002">
    <property type="entry name" value="BLR1656 PROTEIN"/>
    <property type="match status" value="1"/>
</dbReference>
<keyword evidence="3" id="KW-0812">Transmembrane</keyword>
<dbReference type="EMBL" id="JABXXO010000011">
    <property type="protein sequence ID" value="KAF7763621.1"/>
    <property type="molecule type" value="Genomic_DNA"/>
</dbReference>